<dbReference type="GO" id="GO:0005737">
    <property type="term" value="C:cytoplasm"/>
    <property type="evidence" value="ECO:0007669"/>
    <property type="project" value="InterPro"/>
</dbReference>
<dbReference type="KEGG" id="aram:KAR29_07845"/>
<evidence type="ECO:0000256" key="4">
    <source>
        <dbReference type="ARBA" id="ARBA00023157"/>
    </source>
</evidence>
<evidence type="ECO:0000259" key="8">
    <source>
        <dbReference type="Pfam" id="PF07992"/>
    </source>
</evidence>
<dbReference type="AlphaFoldDB" id="A0A9Q7AAT1"/>
<dbReference type="GO" id="GO:0004791">
    <property type="term" value="F:thioredoxin-disulfide reductase (NADPH) activity"/>
    <property type="evidence" value="ECO:0007669"/>
    <property type="project" value="UniProtKB-UniRule"/>
</dbReference>
<evidence type="ECO:0000313" key="9">
    <source>
        <dbReference type="EMBL" id="QTX31304.1"/>
    </source>
</evidence>
<evidence type="ECO:0000256" key="5">
    <source>
        <dbReference type="ARBA" id="ARBA00023284"/>
    </source>
</evidence>
<keyword evidence="4" id="KW-1015">Disulfide bond</keyword>
<dbReference type="Pfam" id="PF07992">
    <property type="entry name" value="Pyr_redox_2"/>
    <property type="match status" value="1"/>
</dbReference>
<protein>
    <recommendedName>
        <fullName evidence="6">Thioredoxin reductase</fullName>
        <ecNumber evidence="6">1.8.1.9</ecNumber>
    </recommendedName>
</protein>
<dbReference type="Gene3D" id="3.50.50.60">
    <property type="entry name" value="FAD/NAD(P)-binding domain"/>
    <property type="match status" value="2"/>
</dbReference>
<dbReference type="SUPFAM" id="SSF51905">
    <property type="entry name" value="FAD/NAD(P)-binding domain"/>
    <property type="match status" value="1"/>
</dbReference>
<keyword evidence="3 6" id="KW-0560">Oxidoreductase</keyword>
<evidence type="ECO:0000313" key="10">
    <source>
        <dbReference type="Proteomes" id="UP000671879"/>
    </source>
</evidence>
<sequence length="401" mass="43261">MEKRELVVIGAGPAGLTAAIYGRRAGLDVLILEKGLAGGQINITDEIENWPGVPHSTGADLGRAFKEHAATFAPEFRDVAVEGLEVREGRKIVVTEKGPIEAGAVIIASGASFRRLGCPGEAELIGRGVSYCAVCDAAFFQDVEVAVVGGGNTAVEEALYLTRFASKVYIVHRRDAFRADRIPVDRALASEKIVPVYDSVVERVNGTEMVESLTLKNVRTGEISDLPVEGVFVFVGTEPNVSFLAEGQLRRSRGGWIVTDEKMETSEEGVFAAGDVREKPLRQVVTAAADGAVAAMSAYSAVSEEQYLDGLLLKPDEVVALFFSSIDEEQMRLSSATEAWAAERGRAVVVVDGYRFRRMSEKLGVESLPAALLLHRGEVIARRHVTVPGDLGLLYDRSLER</sequence>
<dbReference type="PRINTS" id="PR00469">
    <property type="entry name" value="PNDRDTASEII"/>
</dbReference>
<comment type="subunit">
    <text evidence="6">Homodimer.</text>
</comment>
<dbReference type="InterPro" id="IPR036188">
    <property type="entry name" value="FAD/NAD-bd_sf"/>
</dbReference>
<evidence type="ECO:0000256" key="7">
    <source>
        <dbReference type="RuleBase" id="RU003881"/>
    </source>
</evidence>
<reference evidence="10" key="1">
    <citation type="submission" date="2021-04" db="EMBL/GenBank/DDBJ databases">
        <title>A novel Synergistetes isolate from a pyrite-forming mixed culture.</title>
        <authorList>
            <person name="Bunk B."/>
            <person name="Sproer C."/>
            <person name="Spring S."/>
            <person name="Pester M."/>
        </authorList>
    </citation>
    <scope>NUCLEOTIDE SEQUENCE [LARGE SCALE GENOMIC DNA]</scope>
    <source>
        <strain evidence="10">J.5.4.2-T.3.5.2</strain>
    </source>
</reference>
<dbReference type="EC" id="1.8.1.9" evidence="6"/>
<evidence type="ECO:0000256" key="3">
    <source>
        <dbReference type="ARBA" id="ARBA00023002"/>
    </source>
</evidence>
<dbReference type="RefSeq" id="WP_274372454.1">
    <property type="nucleotide sequence ID" value="NZ_CP072943.1"/>
</dbReference>
<keyword evidence="5 6" id="KW-0676">Redox-active center</keyword>
<dbReference type="InterPro" id="IPR008255">
    <property type="entry name" value="Pyr_nucl-diS_OxRdtase_2_AS"/>
</dbReference>
<dbReference type="InterPro" id="IPR005982">
    <property type="entry name" value="Thioredox_Rdtase"/>
</dbReference>
<comment type="similarity">
    <text evidence="6">Belongs to the class-II pyridine nucleotide-disulfide oxidoreductase family.</text>
</comment>
<dbReference type="GO" id="GO:0019430">
    <property type="term" value="P:removal of superoxide radicals"/>
    <property type="evidence" value="ECO:0007669"/>
    <property type="project" value="UniProtKB-UniRule"/>
</dbReference>
<keyword evidence="7" id="KW-0521">NADP</keyword>
<dbReference type="EMBL" id="CP072943">
    <property type="protein sequence ID" value="QTX31304.1"/>
    <property type="molecule type" value="Genomic_DNA"/>
</dbReference>
<comment type="cofactor">
    <cofactor evidence="7">
        <name>FAD</name>
        <dbReference type="ChEBI" id="CHEBI:57692"/>
    </cofactor>
    <text evidence="7">Binds 1 FAD per subunit.</text>
</comment>
<keyword evidence="10" id="KW-1185">Reference proteome</keyword>
<evidence type="ECO:0000256" key="1">
    <source>
        <dbReference type="ARBA" id="ARBA00022630"/>
    </source>
</evidence>
<dbReference type="InterPro" id="IPR050097">
    <property type="entry name" value="Ferredoxin-NADP_redctase_2"/>
</dbReference>
<keyword evidence="2 6" id="KW-0274">FAD</keyword>
<evidence type="ECO:0000256" key="2">
    <source>
        <dbReference type="ARBA" id="ARBA00022827"/>
    </source>
</evidence>
<proteinExistence type="inferred from homology"/>
<dbReference type="NCBIfam" id="TIGR01292">
    <property type="entry name" value="TRX_reduct"/>
    <property type="match status" value="1"/>
</dbReference>
<evidence type="ECO:0000256" key="6">
    <source>
        <dbReference type="RuleBase" id="RU003880"/>
    </source>
</evidence>
<dbReference type="InterPro" id="IPR023753">
    <property type="entry name" value="FAD/NAD-binding_dom"/>
</dbReference>
<comment type="catalytic activity">
    <reaction evidence="6">
        <text>[thioredoxin]-dithiol + NADP(+) = [thioredoxin]-disulfide + NADPH + H(+)</text>
        <dbReference type="Rhea" id="RHEA:20345"/>
        <dbReference type="Rhea" id="RHEA-COMP:10698"/>
        <dbReference type="Rhea" id="RHEA-COMP:10700"/>
        <dbReference type="ChEBI" id="CHEBI:15378"/>
        <dbReference type="ChEBI" id="CHEBI:29950"/>
        <dbReference type="ChEBI" id="CHEBI:50058"/>
        <dbReference type="ChEBI" id="CHEBI:57783"/>
        <dbReference type="ChEBI" id="CHEBI:58349"/>
        <dbReference type="EC" id="1.8.1.9"/>
    </reaction>
</comment>
<dbReference type="Proteomes" id="UP000671879">
    <property type="component" value="Chromosome"/>
</dbReference>
<dbReference type="PRINTS" id="PR00368">
    <property type="entry name" value="FADPNR"/>
</dbReference>
<dbReference type="PROSITE" id="PS00573">
    <property type="entry name" value="PYRIDINE_REDOX_2"/>
    <property type="match status" value="1"/>
</dbReference>
<organism evidence="9 10">
    <name type="scientific">Aminithiophilus ramosus</name>
    <dbReference type="NCBI Taxonomy" id="3029084"/>
    <lineage>
        <taxon>Bacteria</taxon>
        <taxon>Thermotogati</taxon>
        <taxon>Synergistota</taxon>
        <taxon>Synergistia</taxon>
        <taxon>Synergistales</taxon>
        <taxon>Aminithiophilaceae</taxon>
        <taxon>Aminithiophilus</taxon>
    </lineage>
</organism>
<gene>
    <name evidence="9" type="primary">trxB</name>
    <name evidence="9" type="ORF">KAR29_07845</name>
</gene>
<dbReference type="PANTHER" id="PTHR48105">
    <property type="entry name" value="THIOREDOXIN REDUCTASE 1-RELATED-RELATED"/>
    <property type="match status" value="1"/>
</dbReference>
<feature type="domain" description="FAD/NAD(P)-binding" evidence="8">
    <location>
        <begin position="5"/>
        <end position="291"/>
    </location>
</feature>
<accession>A0A9Q7AAT1</accession>
<name>A0A9Q7AAT1_9BACT</name>
<keyword evidence="1 6" id="KW-0285">Flavoprotein</keyword>